<organism evidence="1 2">
    <name type="scientific">secondary endosymbiont of Ctenarytaina eucalypti</name>
    <dbReference type="NCBI Taxonomy" id="1199245"/>
    <lineage>
        <taxon>Bacteria</taxon>
        <taxon>Pseudomonadati</taxon>
        <taxon>Pseudomonadota</taxon>
        <taxon>Gammaproteobacteria</taxon>
        <taxon>Enterobacterales</taxon>
        <taxon>Enterobacteriaceae</taxon>
        <taxon>aphid secondary symbionts</taxon>
    </lineage>
</organism>
<proteinExistence type="predicted"/>
<dbReference type="EMBL" id="CP003546">
    <property type="protein sequence ID" value="AFP84592.1"/>
    <property type="molecule type" value="Genomic_DNA"/>
</dbReference>
<reference evidence="1 2" key="1">
    <citation type="journal article" date="2012" name="Mol. Biol. Evol.">
        <title>Genome reduction and co-evolution between the primary and secondary bacterial symbionts of psyllids.</title>
        <authorList>
            <person name="Sloan D.B."/>
            <person name="Moran N.A."/>
        </authorList>
    </citation>
    <scope>NUCLEOTIDE SEQUENCE [LARGE SCALE GENOMIC DNA]</scope>
    <source>
        <strain evidence="1">Ceuc_S</strain>
    </source>
</reference>
<dbReference type="HOGENOM" id="CLU_3367222_0_0_6"/>
<gene>
    <name evidence="1" type="ORF">A359_01910</name>
</gene>
<keyword evidence="2" id="KW-1185">Reference proteome</keyword>
<sequence>MFFGEDRLGLMPNIPCHLAPSYQPLADMSIFLRLL</sequence>
<dbReference type="Proteomes" id="UP000003936">
    <property type="component" value="Chromosome"/>
</dbReference>
<accession>J3TF14</accession>
<evidence type="ECO:0000313" key="1">
    <source>
        <dbReference type="EMBL" id="AFP84592.1"/>
    </source>
</evidence>
<dbReference type="AlphaFoldDB" id="J3TF14"/>
<dbReference type="KEGG" id="sect:A359_01910"/>
<name>J3TF14_9ENTR</name>
<evidence type="ECO:0000313" key="2">
    <source>
        <dbReference type="Proteomes" id="UP000003936"/>
    </source>
</evidence>
<protein>
    <submittedName>
        <fullName evidence="1">Uncharacterized protein</fullName>
    </submittedName>
</protein>